<organism evidence="1 2">
    <name type="scientific">Membranihabitans marinus</name>
    <dbReference type="NCBI Taxonomy" id="1227546"/>
    <lineage>
        <taxon>Bacteria</taxon>
        <taxon>Pseudomonadati</taxon>
        <taxon>Bacteroidota</taxon>
        <taxon>Saprospiria</taxon>
        <taxon>Saprospirales</taxon>
        <taxon>Saprospiraceae</taxon>
        <taxon>Membranihabitans</taxon>
    </lineage>
</organism>
<accession>A0A953HSE2</accession>
<proteinExistence type="predicted"/>
<reference evidence="1" key="1">
    <citation type="submission" date="2021-06" db="EMBL/GenBank/DDBJ databases">
        <title>44 bacteria genomes isolated from Dapeng, Shenzhen.</title>
        <authorList>
            <person name="Zheng W."/>
            <person name="Yu S."/>
            <person name="Huang Y."/>
        </authorList>
    </citation>
    <scope>NUCLEOTIDE SEQUENCE</scope>
    <source>
        <strain evidence="1">DP5N28-2</strain>
    </source>
</reference>
<sequence length="89" mass="10500">MRVIGQLEHPRIKITLFDQNDKLSVKFEKGQSEIILKFKEDKSEVMDALHQENDYTQFSMIEKQLDGLLMFRQKFETGPTMDPELPEII</sequence>
<protein>
    <submittedName>
        <fullName evidence="1">Uncharacterized protein</fullName>
    </submittedName>
</protein>
<dbReference type="AlphaFoldDB" id="A0A953HSE2"/>
<evidence type="ECO:0000313" key="1">
    <source>
        <dbReference type="EMBL" id="MBY5960068.1"/>
    </source>
</evidence>
<name>A0A953HSE2_9BACT</name>
<keyword evidence="2" id="KW-1185">Reference proteome</keyword>
<gene>
    <name evidence="1" type="ORF">KUV50_18090</name>
</gene>
<comment type="caution">
    <text evidence="1">The sequence shown here is derived from an EMBL/GenBank/DDBJ whole genome shotgun (WGS) entry which is preliminary data.</text>
</comment>
<evidence type="ECO:0000313" key="2">
    <source>
        <dbReference type="Proteomes" id="UP000753961"/>
    </source>
</evidence>
<dbReference type="RefSeq" id="WP_222581615.1">
    <property type="nucleotide sequence ID" value="NZ_JAHVHU010000022.1"/>
</dbReference>
<dbReference type="EMBL" id="JAHVHU010000022">
    <property type="protein sequence ID" value="MBY5960068.1"/>
    <property type="molecule type" value="Genomic_DNA"/>
</dbReference>
<dbReference type="Proteomes" id="UP000753961">
    <property type="component" value="Unassembled WGS sequence"/>
</dbReference>